<dbReference type="GO" id="GO:0008289">
    <property type="term" value="F:lipid binding"/>
    <property type="evidence" value="ECO:0007669"/>
    <property type="project" value="UniProtKB-KW"/>
</dbReference>
<evidence type="ECO:0000256" key="7">
    <source>
        <dbReference type="ARBA" id="ARBA00022787"/>
    </source>
</evidence>
<protein>
    <recommendedName>
        <fullName evidence="5">Mitochondria-eating protein</fullName>
    </recommendedName>
    <alternativeName>
        <fullName evidence="12">Spermatogenesis-associated protein 18</fullName>
    </alternativeName>
</protein>
<dbReference type="InterPro" id="IPR031981">
    <property type="entry name" value="MIEAP_C"/>
</dbReference>
<dbReference type="AlphaFoldDB" id="A0A3P9Q3K8"/>
<dbReference type="GO" id="GO:0005759">
    <property type="term" value="C:mitochondrial matrix"/>
    <property type="evidence" value="ECO:0007669"/>
    <property type="project" value="UniProtKB-SubCell"/>
</dbReference>
<organism evidence="16 17">
    <name type="scientific">Poecilia reticulata</name>
    <name type="common">Guppy</name>
    <name type="synonym">Acanthophacelus reticulatus</name>
    <dbReference type="NCBI Taxonomy" id="8081"/>
    <lineage>
        <taxon>Eukaryota</taxon>
        <taxon>Metazoa</taxon>
        <taxon>Chordata</taxon>
        <taxon>Craniata</taxon>
        <taxon>Vertebrata</taxon>
        <taxon>Euteleostomi</taxon>
        <taxon>Actinopterygii</taxon>
        <taxon>Neopterygii</taxon>
        <taxon>Teleostei</taxon>
        <taxon>Neoteleostei</taxon>
        <taxon>Acanthomorphata</taxon>
        <taxon>Ovalentaria</taxon>
        <taxon>Atherinomorphae</taxon>
        <taxon>Cyprinodontiformes</taxon>
        <taxon>Poeciliidae</taxon>
        <taxon>Poeciliinae</taxon>
        <taxon>Poecilia</taxon>
    </lineage>
</organism>
<feature type="domain" description="Mitochondria-eating protein C-terminal" evidence="15">
    <location>
        <begin position="239"/>
        <end position="429"/>
    </location>
</feature>
<sequence>MAEILRRLTNASSFSVLQDKLENWHRDYHVFSCDQNVNRCCELIELTAKIQGQLFNILNITAAEGGHYGGVDTLKTRFLPWLGSCFPISRPSFNNAILKINRERKMKELALSHESEIRKMEAQLNSTSLQLESVTAELEEAQKKLDDTKCKSATTLLATEDEILQLKAEWVMKQEAVHDYERQIRLLKDELGYLSSEKMILQERLVRSRSPSPLPLLSRSASPLRSTSPTRAQLTNSSRHARLVSRFSDLYTMERLDAQSLLRRYIPDLEMVQRIIFIAVMESFQKAKLAYRQFKQQVRKTLSASHFGPESLEDAAVDYIVRNLDLYDVLCSVSNVIIAMNKNPQISFPPEVDFRLICPLIRETCRVAFAMQTLDTPLDLVYGSSGELFNNTKYRRSFDSDFSAPLVAYYVWPALMDGSTVVVKGEAVTKRGALWSRNRSRSASPARSRSLSPTRSVVSLYNI</sequence>
<dbReference type="GO" id="GO:0035694">
    <property type="term" value="P:mitochondrial protein catabolic process"/>
    <property type="evidence" value="ECO:0007669"/>
    <property type="project" value="InterPro"/>
</dbReference>
<dbReference type="GO" id="GO:0005741">
    <property type="term" value="C:mitochondrial outer membrane"/>
    <property type="evidence" value="ECO:0007669"/>
    <property type="project" value="UniProtKB-SubCell"/>
</dbReference>
<feature type="compositionally biased region" description="Low complexity" evidence="14">
    <location>
        <begin position="211"/>
        <end position="229"/>
    </location>
</feature>
<evidence type="ECO:0000256" key="14">
    <source>
        <dbReference type="SAM" id="MobiDB-lite"/>
    </source>
</evidence>
<evidence type="ECO:0000256" key="1">
    <source>
        <dbReference type="ARBA" id="ARBA00004294"/>
    </source>
</evidence>
<reference evidence="16" key="3">
    <citation type="submission" date="2025-09" db="UniProtKB">
        <authorList>
            <consortium name="Ensembl"/>
        </authorList>
    </citation>
    <scope>IDENTIFICATION</scope>
    <source>
        <strain evidence="16">Guanapo</strain>
    </source>
</reference>
<name>A0A3P9Q3K8_POERE</name>
<evidence type="ECO:0000256" key="4">
    <source>
        <dbReference type="ARBA" id="ARBA00008233"/>
    </source>
</evidence>
<dbReference type="InterPro" id="IPR026169">
    <property type="entry name" value="MIEAP"/>
</dbReference>
<dbReference type="PANTHER" id="PTHR21771:SF0">
    <property type="entry name" value="MITOCHONDRIA-EATING PROTEIN"/>
    <property type="match status" value="1"/>
</dbReference>
<feature type="coiled-coil region" evidence="13">
    <location>
        <begin position="117"/>
        <end position="151"/>
    </location>
</feature>
<evidence type="ECO:0000256" key="12">
    <source>
        <dbReference type="ARBA" id="ARBA00032687"/>
    </source>
</evidence>
<keyword evidence="10" id="KW-0496">Mitochondrion</keyword>
<keyword evidence="8 13" id="KW-0175">Coiled coil</keyword>
<evidence type="ECO:0000256" key="9">
    <source>
        <dbReference type="ARBA" id="ARBA00023121"/>
    </source>
</evidence>
<evidence type="ECO:0000256" key="13">
    <source>
        <dbReference type="SAM" id="Coils"/>
    </source>
</evidence>
<evidence type="ECO:0000256" key="2">
    <source>
        <dbReference type="ARBA" id="ARBA00004305"/>
    </source>
</evidence>
<dbReference type="PANTHER" id="PTHR21771">
    <property type="entry name" value="MITOCHONDRIA-EATING PROTEIN-RELATED"/>
    <property type="match status" value="1"/>
</dbReference>
<evidence type="ECO:0000256" key="6">
    <source>
        <dbReference type="ARBA" id="ARBA00022490"/>
    </source>
</evidence>
<dbReference type="GeneTree" id="ENSGT00390000013532"/>
<evidence type="ECO:0000256" key="5">
    <source>
        <dbReference type="ARBA" id="ARBA00019863"/>
    </source>
</evidence>
<dbReference type="Bgee" id="ENSPREG00000019322">
    <property type="expression patterns" value="Expressed in caudal fin"/>
</dbReference>
<keyword evidence="7" id="KW-1000">Mitochondrion outer membrane</keyword>
<reference evidence="17" key="1">
    <citation type="submission" date="2013-11" db="EMBL/GenBank/DDBJ databases">
        <title>The genomic landscape of the Guanapo guppy.</title>
        <authorList>
            <person name="Kuenstner A."/>
            <person name="Dreyer C."/>
        </authorList>
    </citation>
    <scope>NUCLEOTIDE SEQUENCE</scope>
    <source>
        <strain evidence="17">Guanapo</strain>
    </source>
</reference>
<dbReference type="GO" id="GO:0035695">
    <property type="term" value="P:mitophagy by internal vacuole formation"/>
    <property type="evidence" value="ECO:0007669"/>
    <property type="project" value="TreeGrafter"/>
</dbReference>
<comment type="subcellular location">
    <subcellularLocation>
        <location evidence="3">Cytoplasm</location>
    </subcellularLocation>
    <subcellularLocation>
        <location evidence="2">Mitochondrion matrix</location>
    </subcellularLocation>
    <subcellularLocation>
        <location evidence="1">Mitochondrion outer membrane</location>
    </subcellularLocation>
</comment>
<keyword evidence="9" id="KW-0446">Lipid-binding</keyword>
<comment type="similarity">
    <text evidence="4">Belongs to the MIEAP family.</text>
</comment>
<reference evidence="16" key="2">
    <citation type="submission" date="2025-08" db="UniProtKB">
        <authorList>
            <consortium name="Ensembl"/>
        </authorList>
    </citation>
    <scope>IDENTIFICATION</scope>
    <source>
        <strain evidence="16">Guanapo</strain>
    </source>
</reference>
<evidence type="ECO:0000259" key="15">
    <source>
        <dbReference type="Pfam" id="PF16026"/>
    </source>
</evidence>
<dbReference type="Ensembl" id="ENSPRET00000028904.1">
    <property type="protein sequence ID" value="ENSPREP00000028589.1"/>
    <property type="gene ID" value="ENSPREG00000019322.1"/>
</dbReference>
<evidence type="ECO:0000313" key="16">
    <source>
        <dbReference type="Ensembl" id="ENSPREP00000028589.1"/>
    </source>
</evidence>
<dbReference type="Pfam" id="PF16026">
    <property type="entry name" value="MIEAP"/>
    <property type="match status" value="1"/>
</dbReference>
<dbReference type="Proteomes" id="UP000242638">
    <property type="component" value="Unassembled WGS sequence"/>
</dbReference>
<proteinExistence type="inferred from homology"/>
<evidence type="ECO:0000256" key="10">
    <source>
        <dbReference type="ARBA" id="ARBA00023128"/>
    </source>
</evidence>
<evidence type="ECO:0000256" key="11">
    <source>
        <dbReference type="ARBA" id="ARBA00023136"/>
    </source>
</evidence>
<evidence type="ECO:0000256" key="8">
    <source>
        <dbReference type="ARBA" id="ARBA00023054"/>
    </source>
</evidence>
<accession>A0A3P9Q3K8</accession>
<keyword evidence="17" id="KW-1185">Reference proteome</keyword>
<evidence type="ECO:0000256" key="3">
    <source>
        <dbReference type="ARBA" id="ARBA00004496"/>
    </source>
</evidence>
<feature type="region of interest" description="Disordered" evidence="14">
    <location>
        <begin position="211"/>
        <end position="237"/>
    </location>
</feature>
<keyword evidence="6" id="KW-0963">Cytoplasm</keyword>
<keyword evidence="11" id="KW-0472">Membrane</keyword>
<evidence type="ECO:0000313" key="17">
    <source>
        <dbReference type="Proteomes" id="UP000242638"/>
    </source>
</evidence>